<gene>
    <name evidence="1" type="ORF">SDC9_34148</name>
</gene>
<dbReference type="AlphaFoldDB" id="A0A644VBL7"/>
<name>A0A644VBL7_9ZZZZ</name>
<evidence type="ECO:0000313" key="1">
    <source>
        <dbReference type="EMBL" id="MPL88132.1"/>
    </source>
</evidence>
<comment type="caution">
    <text evidence="1">The sequence shown here is derived from an EMBL/GenBank/DDBJ whole genome shotgun (WGS) entry which is preliminary data.</text>
</comment>
<organism evidence="1">
    <name type="scientific">bioreactor metagenome</name>
    <dbReference type="NCBI Taxonomy" id="1076179"/>
    <lineage>
        <taxon>unclassified sequences</taxon>
        <taxon>metagenomes</taxon>
        <taxon>ecological metagenomes</taxon>
    </lineage>
</organism>
<protein>
    <recommendedName>
        <fullName evidence="2">Polymerase nucleotidyl transferase domain-containing protein</fullName>
    </recommendedName>
</protein>
<evidence type="ECO:0008006" key="2">
    <source>
        <dbReference type="Google" id="ProtNLM"/>
    </source>
</evidence>
<sequence>MDIIKLSQQNQKLAWEILDESNVIPIWESIGAKINILGSLKTGLMMRSLDIDIHIYTKEISIKDSFDAISQIAQNPSFKEIQYINLIDTEEECIEWHLIYEDKKANLWKFDIIHILMGSKYDGFVENVTDSIINKLTPETKKTILQIKYDIPDGIKILSIEIYQAVLSNKVSSYKEFIQWRGSNSSVNTMEWLP</sequence>
<accession>A0A644VBL7</accession>
<dbReference type="EMBL" id="VSSQ01000251">
    <property type="protein sequence ID" value="MPL88132.1"/>
    <property type="molecule type" value="Genomic_DNA"/>
</dbReference>
<reference evidence="1" key="1">
    <citation type="submission" date="2019-08" db="EMBL/GenBank/DDBJ databases">
        <authorList>
            <person name="Kucharzyk K."/>
            <person name="Murdoch R.W."/>
            <person name="Higgins S."/>
            <person name="Loffler F."/>
        </authorList>
    </citation>
    <scope>NUCLEOTIDE SEQUENCE</scope>
</reference>
<proteinExistence type="predicted"/>